<sequence>MSIFKKAALGTALAATALVSASPAMARDYHRDKDNTAAVAIGAGVIGLALGAIIASSDNDRHRNRYYDSSYYYGPSYTTGWYYRDGYYWDRDGRRHNREEYTRRYRGNDYRHGDAYRRGDDFRRDDHRRGY</sequence>
<name>A0ABT0AZF8_9SPHN</name>
<feature type="signal peptide" evidence="2">
    <location>
        <begin position="1"/>
        <end position="26"/>
    </location>
</feature>
<dbReference type="RefSeq" id="WP_243991936.1">
    <property type="nucleotide sequence ID" value="NZ_JALHLE010000007.1"/>
</dbReference>
<proteinExistence type="predicted"/>
<comment type="caution">
    <text evidence="3">The sequence shown here is derived from an EMBL/GenBank/DDBJ whole genome shotgun (WGS) entry which is preliminary data.</text>
</comment>
<keyword evidence="1" id="KW-0472">Membrane</keyword>
<evidence type="ECO:0000313" key="4">
    <source>
        <dbReference type="Proteomes" id="UP001162880"/>
    </source>
</evidence>
<protein>
    <submittedName>
        <fullName evidence="3">Uncharacterized protein</fullName>
    </submittedName>
</protein>
<keyword evidence="4" id="KW-1185">Reference proteome</keyword>
<gene>
    <name evidence="3" type="ORF">MTR64_06275</name>
</gene>
<dbReference type="Proteomes" id="UP001162880">
    <property type="component" value="Unassembled WGS sequence"/>
</dbReference>
<feature type="transmembrane region" description="Helical" evidence="1">
    <location>
        <begin position="36"/>
        <end position="55"/>
    </location>
</feature>
<keyword evidence="2" id="KW-0732">Signal</keyword>
<organism evidence="3 4">
    <name type="scientific">Novosphingobium album</name>
    <name type="common">ex Hu et al. 2023</name>
    <dbReference type="NCBI Taxonomy" id="2930093"/>
    <lineage>
        <taxon>Bacteria</taxon>
        <taxon>Pseudomonadati</taxon>
        <taxon>Pseudomonadota</taxon>
        <taxon>Alphaproteobacteria</taxon>
        <taxon>Sphingomonadales</taxon>
        <taxon>Sphingomonadaceae</taxon>
        <taxon>Novosphingobium</taxon>
    </lineage>
</organism>
<keyword evidence="1" id="KW-1133">Transmembrane helix</keyword>
<evidence type="ECO:0000256" key="2">
    <source>
        <dbReference type="SAM" id="SignalP"/>
    </source>
</evidence>
<evidence type="ECO:0000313" key="3">
    <source>
        <dbReference type="EMBL" id="MCJ2178161.1"/>
    </source>
</evidence>
<reference evidence="3" key="1">
    <citation type="submission" date="2022-03" db="EMBL/GenBank/DDBJ databases">
        <title>Identification of a novel bacterium isolated from mangrove sediments.</title>
        <authorList>
            <person name="Pan X."/>
        </authorList>
    </citation>
    <scope>NUCLEOTIDE SEQUENCE</scope>
    <source>
        <strain evidence="3">B2580</strain>
    </source>
</reference>
<evidence type="ECO:0000256" key="1">
    <source>
        <dbReference type="SAM" id="Phobius"/>
    </source>
</evidence>
<dbReference type="EMBL" id="JALHLE010000007">
    <property type="protein sequence ID" value="MCJ2178161.1"/>
    <property type="molecule type" value="Genomic_DNA"/>
</dbReference>
<keyword evidence="1" id="KW-0812">Transmembrane</keyword>
<accession>A0ABT0AZF8</accession>
<feature type="chain" id="PRO_5046978474" evidence="2">
    <location>
        <begin position="27"/>
        <end position="131"/>
    </location>
</feature>